<accession>A0ABY4CLP3</accession>
<gene>
    <name evidence="6" type="ORF">LSG31_20280</name>
</gene>
<sequence length="552" mass="62187">MARKRIGDLLVEAGLLTPEKLQQALQEQKQGKEKLGDLLISKGYITEQQLIEVLEFQLGIPHVQLSRYKIEPSIANIIPERLANMYQVIPIRKESNKLIVAMKDPLDYYAIDDLRMSTGFLIEPVIASKDDVQRAINRYYSMQESLQEMIQTTQQTDTLQDTEAANDDSPVVRTVNQLIIQAVQMRASDIHIDPQSDSVRIRYRIDGILRTEQELPKHLQSVISARIKVLSSLNLSERRLPQDGRFQMEVDFRTIDLRVSTLPTAHGEKIVLRILDVKHAINQLEQLGFHEGNLQSFRKLLANSHGMLLITGPTGSGKTSTLYAGLTQLNHEDVNIITVEDPIEYQMDGINQVQVNVQTGMTFAKGLRAILRQDPNIVMVGEIRDLETAEIAVRAALTGHLVLSTLHTNDAVSTITRLIDMGIEPFMVASSLSGVVAQRLVRKICPECAARYTPKQEELEILKAYGLAADGMRIGRGCSTCNRTGFRGRMAIHEVFAMDDVLRRLVMQRQSDAVYREHVTQHGMHTMFHDGLIKVSQGLTTMTEIYRVTTME</sequence>
<dbReference type="InterPro" id="IPR027417">
    <property type="entry name" value="P-loop_NTPase"/>
</dbReference>
<proteinExistence type="inferred from homology"/>
<dbReference type="InterPro" id="IPR001482">
    <property type="entry name" value="T2SS/T4SS_dom"/>
</dbReference>
<evidence type="ECO:0000256" key="1">
    <source>
        <dbReference type="ARBA" id="ARBA00006611"/>
    </source>
</evidence>
<evidence type="ECO:0000313" key="7">
    <source>
        <dbReference type="Proteomes" id="UP000830167"/>
    </source>
</evidence>
<keyword evidence="7" id="KW-1185">Reference proteome</keyword>
<dbReference type="Gene3D" id="3.30.450.90">
    <property type="match status" value="1"/>
</dbReference>
<feature type="domain" description="Bacterial type II secretion system protein E" evidence="4">
    <location>
        <begin position="165"/>
        <end position="547"/>
    </location>
</feature>
<organism evidence="6 7">
    <name type="scientific">Fodinisporobacter ferrooxydans</name>
    <dbReference type="NCBI Taxonomy" id="2901836"/>
    <lineage>
        <taxon>Bacteria</taxon>
        <taxon>Bacillati</taxon>
        <taxon>Bacillota</taxon>
        <taxon>Bacilli</taxon>
        <taxon>Bacillales</taxon>
        <taxon>Alicyclobacillaceae</taxon>
        <taxon>Fodinisporobacter</taxon>
    </lineage>
</organism>
<keyword evidence="3" id="KW-0067">ATP-binding</keyword>
<dbReference type="SUPFAM" id="SSF52540">
    <property type="entry name" value="P-loop containing nucleoside triphosphate hydrolases"/>
    <property type="match status" value="1"/>
</dbReference>
<reference evidence="6" key="1">
    <citation type="submission" date="2021-12" db="EMBL/GenBank/DDBJ databases">
        <title>Alicyclobacillaceae gen. nov., sp. nov., isolated from chalcocite enrichment system.</title>
        <authorList>
            <person name="Jiang Z."/>
        </authorList>
    </citation>
    <scope>NUCLEOTIDE SEQUENCE</scope>
    <source>
        <strain evidence="6">MYW30-H2</strain>
    </source>
</reference>
<dbReference type="Gene3D" id="3.40.50.300">
    <property type="entry name" value="P-loop containing nucleotide triphosphate hydrolases"/>
    <property type="match status" value="1"/>
</dbReference>
<name>A0ABY4CLP3_9BACL</name>
<evidence type="ECO:0000259" key="5">
    <source>
        <dbReference type="Pfam" id="PF05157"/>
    </source>
</evidence>
<evidence type="ECO:0000256" key="2">
    <source>
        <dbReference type="ARBA" id="ARBA00022741"/>
    </source>
</evidence>
<dbReference type="Gene3D" id="3.30.300.160">
    <property type="entry name" value="Type II secretion system, protein E, N-terminal domain"/>
    <property type="match status" value="1"/>
</dbReference>
<keyword evidence="2" id="KW-0547">Nucleotide-binding</keyword>
<evidence type="ECO:0000259" key="4">
    <source>
        <dbReference type="Pfam" id="PF00437"/>
    </source>
</evidence>
<dbReference type="Pfam" id="PF00437">
    <property type="entry name" value="T2SSE"/>
    <property type="match status" value="1"/>
</dbReference>
<dbReference type="Proteomes" id="UP000830167">
    <property type="component" value="Chromosome"/>
</dbReference>
<protein>
    <submittedName>
        <fullName evidence="6">GspE/PulE family protein</fullName>
    </submittedName>
</protein>
<feature type="domain" description="Type II secretion system protein GspE N-terminal" evidence="5">
    <location>
        <begin position="58"/>
        <end position="145"/>
    </location>
</feature>
<dbReference type="PANTHER" id="PTHR30258">
    <property type="entry name" value="TYPE II SECRETION SYSTEM PROTEIN GSPE-RELATED"/>
    <property type="match status" value="1"/>
</dbReference>
<dbReference type="InterPro" id="IPR037257">
    <property type="entry name" value="T2SS_E_N_sf"/>
</dbReference>
<comment type="similarity">
    <text evidence="1">Belongs to the GSP E family.</text>
</comment>
<dbReference type="PANTHER" id="PTHR30258:SF1">
    <property type="entry name" value="PROTEIN TRANSPORT PROTEIN HOFB HOMOLOG"/>
    <property type="match status" value="1"/>
</dbReference>
<dbReference type="SUPFAM" id="SSF160246">
    <property type="entry name" value="EspE N-terminal domain-like"/>
    <property type="match status" value="1"/>
</dbReference>
<dbReference type="Pfam" id="PF05157">
    <property type="entry name" value="MshEN"/>
    <property type="match status" value="1"/>
</dbReference>
<dbReference type="InterPro" id="IPR007831">
    <property type="entry name" value="T2SS_GspE_N"/>
</dbReference>
<evidence type="ECO:0000313" key="6">
    <source>
        <dbReference type="EMBL" id="UOF90171.1"/>
    </source>
</evidence>
<dbReference type="RefSeq" id="WP_347436864.1">
    <property type="nucleotide sequence ID" value="NZ_CP089291.1"/>
</dbReference>
<dbReference type="EMBL" id="CP089291">
    <property type="protein sequence ID" value="UOF90171.1"/>
    <property type="molecule type" value="Genomic_DNA"/>
</dbReference>
<dbReference type="CDD" id="cd01129">
    <property type="entry name" value="PulE-GspE-like"/>
    <property type="match status" value="1"/>
</dbReference>
<evidence type="ECO:0000256" key="3">
    <source>
        <dbReference type="ARBA" id="ARBA00022840"/>
    </source>
</evidence>